<evidence type="ECO:0000256" key="3">
    <source>
        <dbReference type="ARBA" id="ARBA00022490"/>
    </source>
</evidence>
<comment type="caution">
    <text evidence="9">The sequence shown here is derived from an EMBL/GenBank/DDBJ whole genome shotgun (WGS) entry which is preliminary data.</text>
</comment>
<evidence type="ECO:0000256" key="2">
    <source>
        <dbReference type="ARBA" id="ARBA00022448"/>
    </source>
</evidence>
<comment type="subcellular location">
    <subcellularLocation>
        <location evidence="1">Cytoplasm</location>
    </subcellularLocation>
</comment>
<evidence type="ECO:0000259" key="8">
    <source>
        <dbReference type="PROSITE" id="PS51101"/>
    </source>
</evidence>
<dbReference type="Proteomes" id="UP000004470">
    <property type="component" value="Unassembled WGS sequence"/>
</dbReference>
<dbReference type="EC" id="2.7.1.69" evidence="9"/>
<proteinExistence type="predicted"/>
<dbReference type="HOGENOM" id="CLU_116175_2_0_9"/>
<dbReference type="GO" id="GO:0016301">
    <property type="term" value="F:kinase activity"/>
    <property type="evidence" value="ECO:0007669"/>
    <property type="project" value="UniProtKB-KW"/>
</dbReference>
<evidence type="ECO:0000256" key="5">
    <source>
        <dbReference type="ARBA" id="ARBA00022679"/>
    </source>
</evidence>
<dbReference type="PROSITE" id="PS51101">
    <property type="entry name" value="PTS_EIIB_TYPE_4"/>
    <property type="match status" value="1"/>
</dbReference>
<evidence type="ECO:0000256" key="7">
    <source>
        <dbReference type="ARBA" id="ARBA00022777"/>
    </source>
</evidence>
<evidence type="ECO:0000313" key="10">
    <source>
        <dbReference type="Proteomes" id="UP000004470"/>
    </source>
</evidence>
<dbReference type="InterPro" id="IPR036667">
    <property type="entry name" value="PTS_IIB_sorbose-sp_sf"/>
</dbReference>
<sequence length="159" mass="17691">MIKLVRVDHRLLHGQVAFAWIKYLKVDCVLIANDEVANDSLRTAALRMARPDNVKLVIKGSDESIEALNSGITDKYNLLILLENVKDACELAEKVTAIKVVNLGGAKDGEGKRQVAKAFFVNNQEINIMKRAAEKVGTRFEVQMVPNDKVQDVFKLIGE</sequence>
<keyword evidence="6" id="KW-0598">Phosphotransferase system</keyword>
<dbReference type="Pfam" id="PF03830">
    <property type="entry name" value="PTSIIB_sorb"/>
    <property type="match status" value="1"/>
</dbReference>
<protein>
    <submittedName>
        <fullName evidence="9">PTS system sorbose subfamily IIB component</fullName>
        <ecNumber evidence="9">2.7.1.69</ecNumber>
    </submittedName>
</protein>
<dbReference type="SUPFAM" id="SSF52728">
    <property type="entry name" value="PTS IIb component"/>
    <property type="match status" value="1"/>
</dbReference>
<keyword evidence="2" id="KW-0813">Transport</keyword>
<gene>
    <name evidence="9" type="primary">ulaB</name>
    <name evidence="9" type="ORF">HMPREF0623_1553</name>
</gene>
<evidence type="ECO:0000256" key="6">
    <source>
        <dbReference type="ARBA" id="ARBA00022683"/>
    </source>
</evidence>
<evidence type="ECO:0000256" key="1">
    <source>
        <dbReference type="ARBA" id="ARBA00004496"/>
    </source>
</evidence>
<organism evidence="9 10">
    <name type="scientific">Pediococcus acidilactici DSM 20284</name>
    <dbReference type="NCBI Taxonomy" id="862514"/>
    <lineage>
        <taxon>Bacteria</taxon>
        <taxon>Bacillati</taxon>
        <taxon>Bacillota</taxon>
        <taxon>Bacilli</taxon>
        <taxon>Lactobacillales</taxon>
        <taxon>Lactobacillaceae</taxon>
        <taxon>Pediococcus</taxon>
        <taxon>Pediococcus acidilactici group</taxon>
    </lineage>
</organism>
<keyword evidence="4" id="KW-0762">Sugar transport</keyword>
<keyword evidence="7" id="KW-0418">Kinase</keyword>
<keyword evidence="5 9" id="KW-0808">Transferase</keyword>
<dbReference type="GO" id="GO:0005737">
    <property type="term" value="C:cytoplasm"/>
    <property type="evidence" value="ECO:0007669"/>
    <property type="project" value="UniProtKB-SubCell"/>
</dbReference>
<keyword evidence="10" id="KW-1185">Reference proteome</keyword>
<dbReference type="GO" id="GO:0008982">
    <property type="term" value="F:protein-N(PI)-phosphohistidine-sugar phosphotransferase activity"/>
    <property type="evidence" value="ECO:0007669"/>
    <property type="project" value="InterPro"/>
</dbReference>
<dbReference type="AlphaFoldDB" id="E0NHN0"/>
<feature type="domain" description="PTS EIIB type-4" evidence="8">
    <location>
        <begin position="1"/>
        <end position="159"/>
    </location>
</feature>
<keyword evidence="3" id="KW-0963">Cytoplasm</keyword>
<evidence type="ECO:0000256" key="4">
    <source>
        <dbReference type="ARBA" id="ARBA00022597"/>
    </source>
</evidence>
<evidence type="ECO:0000313" key="9">
    <source>
        <dbReference type="EMBL" id="EFL95047.1"/>
    </source>
</evidence>
<dbReference type="Gene3D" id="3.40.35.10">
    <property type="entry name" value="Phosphotransferase system, sorbose subfamily IIB component"/>
    <property type="match status" value="1"/>
</dbReference>
<accession>E0NHN0</accession>
<reference evidence="9" key="1">
    <citation type="submission" date="2010-07" db="EMBL/GenBank/DDBJ databases">
        <authorList>
            <person name="Muzny D."/>
            <person name="Qin X."/>
            <person name="Deng J."/>
            <person name="Jiang H."/>
            <person name="Liu Y."/>
            <person name="Qu J."/>
            <person name="Song X.-Z."/>
            <person name="Zhang L."/>
            <person name="Thornton R."/>
            <person name="Coyle M."/>
            <person name="Francisco L."/>
            <person name="Jackson L."/>
            <person name="Javaid M."/>
            <person name="Korchina V."/>
            <person name="Kovar C."/>
            <person name="Mata R."/>
            <person name="Mathew T."/>
            <person name="Ngo R."/>
            <person name="Nguyen L."/>
            <person name="Nguyen N."/>
            <person name="Okwuonu G."/>
            <person name="Ongeri F."/>
            <person name="Pham C."/>
            <person name="Simmons D."/>
            <person name="Wilczek-Boney K."/>
            <person name="Hale W."/>
            <person name="Jakkamsetti A."/>
            <person name="Pham P."/>
            <person name="Ruth R."/>
            <person name="San Lucas F."/>
            <person name="Warren J."/>
            <person name="Zhang J."/>
            <person name="Zhao Z."/>
            <person name="Zhou C."/>
            <person name="Zhu D."/>
            <person name="Lee S."/>
            <person name="Bess C."/>
            <person name="Blankenburg K."/>
            <person name="Forbes L."/>
            <person name="Fu Q."/>
            <person name="Gubbala S."/>
            <person name="Hirani K."/>
            <person name="Jayaseelan J.C."/>
            <person name="Lara F."/>
            <person name="Munidasa M."/>
            <person name="Palculict T."/>
            <person name="Patil S."/>
            <person name="Pu L.-L."/>
            <person name="Saada N."/>
            <person name="Tang L."/>
            <person name="Weissenberger G."/>
            <person name="Zhu Y."/>
            <person name="Hemphill L."/>
            <person name="Shang Y."/>
            <person name="Youmans B."/>
            <person name="Ayvaz T."/>
            <person name="Ross M."/>
            <person name="Santibanez J."/>
            <person name="Aqrawi P."/>
            <person name="Gross S."/>
            <person name="Joshi V."/>
            <person name="Fowler G."/>
            <person name="Nazareth L."/>
            <person name="Reid J."/>
            <person name="Worley K."/>
            <person name="Petrosino J."/>
            <person name="Highlander S."/>
            <person name="Gibbs R."/>
        </authorList>
    </citation>
    <scope>NUCLEOTIDE SEQUENCE [LARGE SCALE GENOMIC DNA]</scope>
    <source>
        <strain evidence="9">DSM 20284</strain>
    </source>
</reference>
<dbReference type="EMBL" id="AEEG01000008">
    <property type="protein sequence ID" value="EFL95047.1"/>
    <property type="molecule type" value="Genomic_DNA"/>
</dbReference>
<dbReference type="eggNOG" id="COG3444">
    <property type="taxonomic scope" value="Bacteria"/>
</dbReference>
<dbReference type="GO" id="GO:0009401">
    <property type="term" value="P:phosphoenolpyruvate-dependent sugar phosphotransferase system"/>
    <property type="evidence" value="ECO:0007669"/>
    <property type="project" value="UniProtKB-KW"/>
</dbReference>
<name>E0NHN0_PEDAC</name>
<dbReference type="InterPro" id="IPR004720">
    <property type="entry name" value="PTS_IIB_sorbose-sp"/>
</dbReference>
<dbReference type="RefSeq" id="WP_004166591.1">
    <property type="nucleotide sequence ID" value="NZ_GL397067.1"/>
</dbReference>